<evidence type="ECO:0000313" key="2">
    <source>
        <dbReference type="Proteomes" id="UP000494115"/>
    </source>
</evidence>
<dbReference type="Pfam" id="PF07369">
    <property type="entry name" value="DUF1488"/>
    <property type="match status" value="1"/>
</dbReference>
<dbReference type="InterPro" id="IPR036692">
    <property type="entry name" value="Shew3726-like_sf"/>
</dbReference>
<accession>A0A6S7B7S0</accession>
<organism evidence="1 2">
    <name type="scientific">Pararobbsia alpina</name>
    <dbReference type="NCBI Taxonomy" id="621374"/>
    <lineage>
        <taxon>Bacteria</taxon>
        <taxon>Pseudomonadati</taxon>
        <taxon>Pseudomonadota</taxon>
        <taxon>Betaproteobacteria</taxon>
        <taxon>Burkholderiales</taxon>
        <taxon>Burkholderiaceae</taxon>
        <taxon>Pararobbsia</taxon>
    </lineage>
</organism>
<gene>
    <name evidence="1" type="ORF">LMG28138_00990</name>
</gene>
<dbReference type="EMBL" id="CADIKM010000003">
    <property type="protein sequence ID" value="CAB3780207.1"/>
    <property type="molecule type" value="Genomic_DNA"/>
</dbReference>
<dbReference type="SUPFAM" id="SSF160272">
    <property type="entry name" value="Shew3726-like"/>
    <property type="match status" value="1"/>
</dbReference>
<evidence type="ECO:0000313" key="1">
    <source>
        <dbReference type="EMBL" id="CAB3780207.1"/>
    </source>
</evidence>
<proteinExistence type="predicted"/>
<name>A0A6S7B7S0_9BURK</name>
<dbReference type="RefSeq" id="WP_175103518.1">
    <property type="nucleotide sequence ID" value="NZ_CADIKM010000003.1"/>
</dbReference>
<sequence length="89" mass="9877">MLAMKGRPGFFAEGRLLTFTLLSQGRDIACAVTRDALERHFLLRRESDDATLVSAFERGLRRIMEVADRKSRALRGARILVTAADLGTA</sequence>
<reference evidence="1 2" key="1">
    <citation type="submission" date="2020-04" db="EMBL/GenBank/DDBJ databases">
        <authorList>
            <person name="De Canck E."/>
        </authorList>
    </citation>
    <scope>NUCLEOTIDE SEQUENCE [LARGE SCALE GENOMIC DNA]</scope>
    <source>
        <strain evidence="1 2">LMG 28138</strain>
    </source>
</reference>
<protein>
    <recommendedName>
        <fullName evidence="3">DUF1488 domain-containing protein</fullName>
    </recommendedName>
</protein>
<keyword evidence="2" id="KW-1185">Reference proteome</keyword>
<dbReference type="Proteomes" id="UP000494115">
    <property type="component" value="Unassembled WGS sequence"/>
</dbReference>
<dbReference type="AlphaFoldDB" id="A0A6S7B7S0"/>
<evidence type="ECO:0008006" key="3">
    <source>
        <dbReference type="Google" id="ProtNLM"/>
    </source>
</evidence>
<dbReference type="InterPro" id="IPR009962">
    <property type="entry name" value="DUF1488"/>
</dbReference>